<keyword evidence="2" id="KW-1185">Reference proteome</keyword>
<name>A0ABS9UEJ0_9BACL</name>
<evidence type="ECO:0000313" key="1">
    <source>
        <dbReference type="EMBL" id="MCH7322757.1"/>
    </source>
</evidence>
<dbReference type="EMBL" id="JAKZFC010000004">
    <property type="protein sequence ID" value="MCH7322757.1"/>
    <property type="molecule type" value="Genomic_DNA"/>
</dbReference>
<proteinExistence type="predicted"/>
<evidence type="ECO:0000313" key="2">
    <source>
        <dbReference type="Proteomes" id="UP001316087"/>
    </source>
</evidence>
<dbReference type="Proteomes" id="UP001316087">
    <property type="component" value="Unassembled WGS sequence"/>
</dbReference>
<accession>A0ABS9UEJ0</accession>
<dbReference type="Pfam" id="PF14101">
    <property type="entry name" value="DUF4275"/>
    <property type="match status" value="1"/>
</dbReference>
<sequence>MNYLIEQLQSKNIKFKNIPYWGIYFRKRWEEAFVSHLKQSEKEKMYLYGDRYTCGYLWHVFSYEKRPYLLQTAASDAFNALKKSKCYIFYQHSADILMVEHASTLKAAHFANEDDVYVVDENFTWTYVVTHESYIGPYFSKVDS</sequence>
<gene>
    <name evidence="1" type="ORF">LZ480_12735</name>
</gene>
<dbReference type="RefSeq" id="WP_241369819.1">
    <property type="nucleotide sequence ID" value="NZ_JAKZFC010000004.1"/>
</dbReference>
<reference evidence="1 2" key="1">
    <citation type="submission" date="2022-03" db="EMBL/GenBank/DDBJ databases">
        <authorList>
            <person name="Jo J.-H."/>
            <person name="Im W.-T."/>
        </authorList>
    </citation>
    <scope>NUCLEOTIDE SEQUENCE [LARGE SCALE GENOMIC DNA]</scope>
    <source>
        <strain evidence="1 2">MA9</strain>
    </source>
</reference>
<protein>
    <submittedName>
        <fullName evidence="1">DUF4275 family protein</fullName>
    </submittedName>
</protein>
<dbReference type="InterPro" id="IPR025454">
    <property type="entry name" value="DUF4275"/>
</dbReference>
<organism evidence="1 2">
    <name type="scientific">Solibacillus palustris</name>
    <dbReference type="NCBI Taxonomy" id="2908203"/>
    <lineage>
        <taxon>Bacteria</taxon>
        <taxon>Bacillati</taxon>
        <taxon>Bacillota</taxon>
        <taxon>Bacilli</taxon>
        <taxon>Bacillales</taxon>
        <taxon>Caryophanaceae</taxon>
        <taxon>Solibacillus</taxon>
    </lineage>
</organism>
<comment type="caution">
    <text evidence="1">The sequence shown here is derived from an EMBL/GenBank/DDBJ whole genome shotgun (WGS) entry which is preliminary data.</text>
</comment>